<dbReference type="Gene3D" id="1.10.630.10">
    <property type="entry name" value="Cytochrome P450"/>
    <property type="match status" value="1"/>
</dbReference>
<keyword evidence="5" id="KW-0560">Oxidoreductase</keyword>
<proteinExistence type="inferred from homology"/>
<evidence type="ECO:0000256" key="3">
    <source>
        <dbReference type="ARBA" id="ARBA00022617"/>
    </source>
</evidence>
<keyword evidence="8" id="KW-0732">Signal</keyword>
<dbReference type="PANTHER" id="PTHR46300:SF7">
    <property type="entry name" value="P450, PUTATIVE (EUROFUNG)-RELATED"/>
    <property type="match status" value="1"/>
</dbReference>
<dbReference type="GO" id="GO:0004497">
    <property type="term" value="F:monooxygenase activity"/>
    <property type="evidence" value="ECO:0007669"/>
    <property type="project" value="UniProtKB-KW"/>
</dbReference>
<name>A0A9W8JPK2_9AGAR</name>
<dbReference type="InterPro" id="IPR050364">
    <property type="entry name" value="Cytochrome_P450_fung"/>
</dbReference>
<keyword evidence="6" id="KW-0408">Iron</keyword>
<dbReference type="EMBL" id="JANKHO010002534">
    <property type="protein sequence ID" value="KAJ3491539.1"/>
    <property type="molecule type" value="Genomic_DNA"/>
</dbReference>
<keyword evidence="4" id="KW-0479">Metal-binding</keyword>
<keyword evidence="7" id="KW-0503">Monooxygenase</keyword>
<dbReference type="AlphaFoldDB" id="A0A9W8JPK2"/>
<dbReference type="Pfam" id="PF00067">
    <property type="entry name" value="p450"/>
    <property type="match status" value="1"/>
</dbReference>
<dbReference type="SUPFAM" id="SSF48264">
    <property type="entry name" value="Cytochrome P450"/>
    <property type="match status" value="1"/>
</dbReference>
<organism evidence="9 10">
    <name type="scientific">Agrocybe chaxingu</name>
    <dbReference type="NCBI Taxonomy" id="84603"/>
    <lineage>
        <taxon>Eukaryota</taxon>
        <taxon>Fungi</taxon>
        <taxon>Dikarya</taxon>
        <taxon>Basidiomycota</taxon>
        <taxon>Agaricomycotina</taxon>
        <taxon>Agaricomycetes</taxon>
        <taxon>Agaricomycetidae</taxon>
        <taxon>Agaricales</taxon>
        <taxon>Agaricineae</taxon>
        <taxon>Strophariaceae</taxon>
        <taxon>Agrocybe</taxon>
    </lineage>
</organism>
<keyword evidence="10" id="KW-1185">Reference proteome</keyword>
<dbReference type="GO" id="GO:0016705">
    <property type="term" value="F:oxidoreductase activity, acting on paired donors, with incorporation or reduction of molecular oxygen"/>
    <property type="evidence" value="ECO:0007669"/>
    <property type="project" value="InterPro"/>
</dbReference>
<dbReference type="InterPro" id="IPR001128">
    <property type="entry name" value="Cyt_P450"/>
</dbReference>
<dbReference type="PANTHER" id="PTHR46300">
    <property type="entry name" value="P450, PUTATIVE (EUROFUNG)-RELATED-RELATED"/>
    <property type="match status" value="1"/>
</dbReference>
<evidence type="ECO:0000256" key="8">
    <source>
        <dbReference type="SAM" id="SignalP"/>
    </source>
</evidence>
<dbReference type="GO" id="GO:0020037">
    <property type="term" value="F:heme binding"/>
    <property type="evidence" value="ECO:0007669"/>
    <property type="project" value="InterPro"/>
</dbReference>
<evidence type="ECO:0000256" key="6">
    <source>
        <dbReference type="ARBA" id="ARBA00023004"/>
    </source>
</evidence>
<comment type="cofactor">
    <cofactor evidence="1">
        <name>heme</name>
        <dbReference type="ChEBI" id="CHEBI:30413"/>
    </cofactor>
</comment>
<comment type="similarity">
    <text evidence="2">Belongs to the cytochrome P450 family.</text>
</comment>
<dbReference type="InterPro" id="IPR036396">
    <property type="entry name" value="Cyt_P450_sf"/>
</dbReference>
<dbReference type="OrthoDB" id="1055148at2759"/>
<feature type="signal peptide" evidence="8">
    <location>
        <begin position="1"/>
        <end position="26"/>
    </location>
</feature>
<comment type="caution">
    <text evidence="9">The sequence shown here is derived from an EMBL/GenBank/DDBJ whole genome shotgun (WGS) entry which is preliminary data.</text>
</comment>
<evidence type="ECO:0000313" key="9">
    <source>
        <dbReference type="EMBL" id="KAJ3491539.1"/>
    </source>
</evidence>
<evidence type="ECO:0000256" key="4">
    <source>
        <dbReference type="ARBA" id="ARBA00022723"/>
    </source>
</evidence>
<evidence type="ECO:0000313" key="10">
    <source>
        <dbReference type="Proteomes" id="UP001148786"/>
    </source>
</evidence>
<dbReference type="Proteomes" id="UP001148786">
    <property type="component" value="Unassembled WGS sequence"/>
</dbReference>
<accession>A0A9W8JPK2</accession>
<keyword evidence="3" id="KW-0349">Heme</keyword>
<evidence type="ECO:0000256" key="1">
    <source>
        <dbReference type="ARBA" id="ARBA00001971"/>
    </source>
</evidence>
<evidence type="ECO:0000256" key="2">
    <source>
        <dbReference type="ARBA" id="ARBA00010617"/>
    </source>
</evidence>
<reference evidence="9" key="1">
    <citation type="submission" date="2022-07" db="EMBL/GenBank/DDBJ databases">
        <title>Genome Sequence of Agrocybe chaxingu.</title>
        <authorList>
            <person name="Buettner E."/>
        </authorList>
    </citation>
    <scope>NUCLEOTIDE SEQUENCE</scope>
    <source>
        <strain evidence="9">MP-N11</strain>
    </source>
</reference>
<dbReference type="GO" id="GO:0005506">
    <property type="term" value="F:iron ion binding"/>
    <property type="evidence" value="ECO:0007669"/>
    <property type="project" value="InterPro"/>
</dbReference>
<evidence type="ECO:0000256" key="5">
    <source>
        <dbReference type="ARBA" id="ARBA00023002"/>
    </source>
</evidence>
<gene>
    <name evidence="9" type="ORF">NLJ89_g11331</name>
</gene>
<protein>
    <submittedName>
        <fullName evidence="9">Uncharacterized protein</fullName>
    </submittedName>
</protein>
<feature type="chain" id="PRO_5040988870" evidence="8">
    <location>
        <begin position="27"/>
        <end position="174"/>
    </location>
</feature>
<sequence>MTTSNSGLVFLALGILLLVCLNSALSARKERKKCPPGPPPKFLIGNLLDFPGKRLGQTYLEHGRQIGSDIVHVSALGNHVIVLNTREVAEELLEKRARNSSGRPWFAMTKMLDWEYNVAAMDYGEEWRKHRKVCQQHFNRVAAKSFQSVQLQKTRRLLVGLLRSPEKFMLHNRM</sequence>
<evidence type="ECO:0000256" key="7">
    <source>
        <dbReference type="ARBA" id="ARBA00023033"/>
    </source>
</evidence>